<dbReference type="GO" id="GO:0031295">
    <property type="term" value="P:T cell costimulation"/>
    <property type="evidence" value="ECO:0007669"/>
    <property type="project" value="TreeGrafter"/>
</dbReference>
<feature type="compositionally biased region" description="Basic and acidic residues" evidence="11">
    <location>
        <begin position="362"/>
        <end position="392"/>
    </location>
</feature>
<dbReference type="GO" id="GO:0071222">
    <property type="term" value="P:cellular response to lipopolysaccharide"/>
    <property type="evidence" value="ECO:0007669"/>
    <property type="project" value="TreeGrafter"/>
</dbReference>
<dbReference type="Proteomes" id="UP000694680">
    <property type="component" value="Chromosome 20"/>
</dbReference>
<evidence type="ECO:0000256" key="13">
    <source>
        <dbReference type="SAM" id="SignalP"/>
    </source>
</evidence>
<dbReference type="AlphaFoldDB" id="A0A8C5N7U6"/>
<dbReference type="PANTHER" id="PTHR25466">
    <property type="entry name" value="T-LYMPHOCYTE ACTIVATION ANTIGEN"/>
    <property type="match status" value="1"/>
</dbReference>
<feature type="compositionally biased region" description="Acidic residues" evidence="11">
    <location>
        <begin position="457"/>
        <end position="511"/>
    </location>
</feature>
<dbReference type="GO" id="GO:0006955">
    <property type="term" value="P:immune response"/>
    <property type="evidence" value="ECO:0007669"/>
    <property type="project" value="TreeGrafter"/>
</dbReference>
<feature type="signal peptide" evidence="13">
    <location>
        <begin position="1"/>
        <end position="20"/>
    </location>
</feature>
<dbReference type="Ensembl" id="ENSGWIT00000038579.1">
    <property type="protein sequence ID" value="ENSGWIP00000035388.1"/>
    <property type="gene ID" value="ENSGWIG00000018275.1"/>
</dbReference>
<dbReference type="InterPro" id="IPR036179">
    <property type="entry name" value="Ig-like_dom_sf"/>
</dbReference>
<feature type="region of interest" description="Disordered" evidence="11">
    <location>
        <begin position="359"/>
        <end position="511"/>
    </location>
</feature>
<evidence type="ECO:0000256" key="7">
    <source>
        <dbReference type="ARBA" id="ARBA00023157"/>
    </source>
</evidence>
<evidence type="ECO:0000256" key="10">
    <source>
        <dbReference type="ARBA" id="ARBA00023319"/>
    </source>
</evidence>
<name>A0A8C5N7U6_GOUWI</name>
<keyword evidence="2" id="KW-1003">Cell membrane</keyword>
<evidence type="ECO:0000313" key="16">
    <source>
        <dbReference type="Proteomes" id="UP000694680"/>
    </source>
</evidence>
<dbReference type="SMART" id="SM00409">
    <property type="entry name" value="IG"/>
    <property type="match status" value="2"/>
</dbReference>
<sequence length="511" mass="56775">MKPWIIFIVLLLRFQDVCTGQETTVSCLYNSSCFLSCNYKTGTATIIHWNYMTGGDVIVHSFFYDKDQFDHQDPRYKGRTSLVEDQDTERTTELLLKNVKVQDEGKYKCFADSEEHGYKTSYVVLQVDAPVQRVDMVRAGNSATCSSEGVYPKPELTWSSSPQSSSTVQQTEEKLYNIYSSLKLSDMDGDLLLSCTVSTRLNKWTTTTTWRNPIVTTTSRAQISCSHTNTSFMDFNLLWRFNHTHVIMRWNRTDGQHVSAQWKKHVEAEKVSDVLHLQNLSSDQEGTYSCELSRAEETTATHTLLRVETQKDFKERSHVVVPVVVGVTVVFLIVIIMVPVYRFCCKSDQSFFHWLCPMRGQPPERGRVQNNEQEMKPMMKRDGDGDGDKDGEGDGNGDVEGNRDEDDGDGDGDGDVDGDEDGDKDGEGDVNGDVEGNRDEDDGDGDGDGDGDKDGEGDGNGDVEGNRDEDDGDGDGDGDVDGDEDGDKDGEGDGNGDVEGNRDEDDNGADD</sequence>
<reference evidence="15" key="2">
    <citation type="submission" date="2025-05" db="UniProtKB">
        <authorList>
            <consortium name="Ensembl"/>
        </authorList>
    </citation>
    <scope>IDENTIFICATION</scope>
</reference>
<evidence type="ECO:0000256" key="3">
    <source>
        <dbReference type="ARBA" id="ARBA00022692"/>
    </source>
</evidence>
<feature type="transmembrane region" description="Helical" evidence="12">
    <location>
        <begin position="319"/>
        <end position="341"/>
    </location>
</feature>
<dbReference type="InterPro" id="IPR051713">
    <property type="entry name" value="T-cell_Activation_Regulation"/>
</dbReference>
<dbReference type="InterPro" id="IPR013783">
    <property type="entry name" value="Ig-like_fold"/>
</dbReference>
<protein>
    <recommendedName>
        <fullName evidence="14">Ig-like domain-containing protein</fullName>
    </recommendedName>
</protein>
<dbReference type="SUPFAM" id="SSF48726">
    <property type="entry name" value="Immunoglobulin"/>
    <property type="match status" value="2"/>
</dbReference>
<dbReference type="InterPro" id="IPR003599">
    <property type="entry name" value="Ig_sub"/>
</dbReference>
<evidence type="ECO:0000256" key="4">
    <source>
        <dbReference type="ARBA" id="ARBA00022729"/>
    </source>
</evidence>
<keyword evidence="4 13" id="KW-0732">Signal</keyword>
<feature type="domain" description="Ig-like" evidence="14">
    <location>
        <begin position="3"/>
        <end position="125"/>
    </location>
</feature>
<evidence type="ECO:0000256" key="12">
    <source>
        <dbReference type="SAM" id="Phobius"/>
    </source>
</evidence>
<dbReference type="Pfam" id="PF08205">
    <property type="entry name" value="C2-set_2"/>
    <property type="match status" value="1"/>
</dbReference>
<keyword evidence="10" id="KW-0393">Immunoglobulin domain</keyword>
<keyword evidence="9" id="KW-0325">Glycoprotein</keyword>
<keyword evidence="5 12" id="KW-1133">Transmembrane helix</keyword>
<evidence type="ECO:0000256" key="2">
    <source>
        <dbReference type="ARBA" id="ARBA00022475"/>
    </source>
</evidence>
<keyword evidence="7" id="KW-1015">Disulfide bond</keyword>
<dbReference type="InterPro" id="IPR013162">
    <property type="entry name" value="CD80_C2-set"/>
</dbReference>
<dbReference type="InterPro" id="IPR013106">
    <property type="entry name" value="Ig_V-set"/>
</dbReference>
<evidence type="ECO:0000256" key="9">
    <source>
        <dbReference type="ARBA" id="ARBA00023180"/>
    </source>
</evidence>
<dbReference type="PANTHER" id="PTHR25466:SF14">
    <property type="entry name" value="BUTYROPHILIN SUBFAMILY 2 MEMBER A2-LIKE-RELATED"/>
    <property type="match status" value="1"/>
</dbReference>
<evidence type="ECO:0000256" key="6">
    <source>
        <dbReference type="ARBA" id="ARBA00023136"/>
    </source>
</evidence>
<evidence type="ECO:0000313" key="15">
    <source>
        <dbReference type="Ensembl" id="ENSGWIP00000035388.1"/>
    </source>
</evidence>
<accession>A0A8C5N7U6</accession>
<keyword evidence="16" id="KW-1185">Reference proteome</keyword>
<evidence type="ECO:0000259" key="14">
    <source>
        <dbReference type="PROSITE" id="PS50835"/>
    </source>
</evidence>
<keyword evidence="3 12" id="KW-0812">Transmembrane</keyword>
<feature type="chain" id="PRO_5044680856" description="Ig-like domain-containing protein" evidence="13">
    <location>
        <begin position="21"/>
        <end position="511"/>
    </location>
</feature>
<organism evidence="15 16">
    <name type="scientific">Gouania willdenowi</name>
    <name type="common">Blunt-snouted clingfish</name>
    <name type="synonym">Lepadogaster willdenowi</name>
    <dbReference type="NCBI Taxonomy" id="441366"/>
    <lineage>
        <taxon>Eukaryota</taxon>
        <taxon>Metazoa</taxon>
        <taxon>Chordata</taxon>
        <taxon>Craniata</taxon>
        <taxon>Vertebrata</taxon>
        <taxon>Euteleostomi</taxon>
        <taxon>Actinopterygii</taxon>
        <taxon>Neopterygii</taxon>
        <taxon>Teleostei</taxon>
        <taxon>Neoteleostei</taxon>
        <taxon>Acanthomorphata</taxon>
        <taxon>Ovalentaria</taxon>
        <taxon>Blenniimorphae</taxon>
        <taxon>Blenniiformes</taxon>
        <taxon>Gobiesocoidei</taxon>
        <taxon>Gobiesocidae</taxon>
        <taxon>Gobiesocinae</taxon>
        <taxon>Gouania</taxon>
    </lineage>
</organism>
<evidence type="ECO:0000256" key="11">
    <source>
        <dbReference type="SAM" id="MobiDB-lite"/>
    </source>
</evidence>
<dbReference type="Gene3D" id="2.60.40.10">
    <property type="entry name" value="Immunoglobulins"/>
    <property type="match status" value="3"/>
</dbReference>
<reference evidence="15" key="1">
    <citation type="submission" date="2020-06" db="EMBL/GenBank/DDBJ databases">
        <authorList>
            <consortium name="Wellcome Sanger Institute Data Sharing"/>
        </authorList>
    </citation>
    <scope>NUCLEOTIDE SEQUENCE [LARGE SCALE GENOMIC DNA]</scope>
</reference>
<dbReference type="GO" id="GO:0007166">
    <property type="term" value="P:cell surface receptor signaling pathway"/>
    <property type="evidence" value="ECO:0007669"/>
    <property type="project" value="TreeGrafter"/>
</dbReference>
<dbReference type="GO" id="GO:0009897">
    <property type="term" value="C:external side of plasma membrane"/>
    <property type="evidence" value="ECO:0007669"/>
    <property type="project" value="TreeGrafter"/>
</dbReference>
<keyword evidence="6 12" id="KW-0472">Membrane</keyword>
<dbReference type="PROSITE" id="PS50835">
    <property type="entry name" value="IG_LIKE"/>
    <property type="match status" value="2"/>
</dbReference>
<dbReference type="Pfam" id="PF07686">
    <property type="entry name" value="V-set"/>
    <property type="match status" value="1"/>
</dbReference>
<proteinExistence type="predicted"/>
<dbReference type="Ensembl" id="ENSGWIT00000038576.1">
    <property type="protein sequence ID" value="ENSGWIP00000035385.1"/>
    <property type="gene ID" value="ENSGWIG00000018275.1"/>
</dbReference>
<evidence type="ECO:0000256" key="5">
    <source>
        <dbReference type="ARBA" id="ARBA00022989"/>
    </source>
</evidence>
<evidence type="ECO:0000256" key="8">
    <source>
        <dbReference type="ARBA" id="ARBA00023170"/>
    </source>
</evidence>
<dbReference type="GO" id="GO:0042130">
    <property type="term" value="P:negative regulation of T cell proliferation"/>
    <property type="evidence" value="ECO:0007669"/>
    <property type="project" value="TreeGrafter"/>
</dbReference>
<feature type="compositionally biased region" description="Acidic residues" evidence="11">
    <location>
        <begin position="393"/>
        <end position="449"/>
    </location>
</feature>
<dbReference type="InterPro" id="IPR007110">
    <property type="entry name" value="Ig-like_dom"/>
</dbReference>
<evidence type="ECO:0000256" key="1">
    <source>
        <dbReference type="ARBA" id="ARBA00004251"/>
    </source>
</evidence>
<dbReference type="GO" id="GO:0042102">
    <property type="term" value="P:positive regulation of T cell proliferation"/>
    <property type="evidence" value="ECO:0007669"/>
    <property type="project" value="TreeGrafter"/>
</dbReference>
<keyword evidence="8" id="KW-0675">Receptor</keyword>
<comment type="subcellular location">
    <subcellularLocation>
        <location evidence="1">Cell membrane</location>
        <topology evidence="1">Single-pass type I membrane protein</topology>
    </subcellularLocation>
</comment>
<dbReference type="InterPro" id="IPR013151">
    <property type="entry name" value="Immunoglobulin_dom"/>
</dbReference>
<feature type="domain" description="Ig-like" evidence="14">
    <location>
        <begin position="154"/>
        <end position="301"/>
    </location>
</feature>
<dbReference type="Pfam" id="PF00047">
    <property type="entry name" value="ig"/>
    <property type="match status" value="1"/>
</dbReference>